<evidence type="ECO:0000256" key="1">
    <source>
        <dbReference type="SAM" id="Phobius"/>
    </source>
</evidence>
<sequence length="352" mass="41287">MGMAKGAKTLPFLLPFIFFFFSLVFVDLCGCWVLNLYPRDRMYKMIIEKEFWYTRIQNAIKPNKLAVHSNKPDLAWNEIQYPAIVLASHRKMREFFSQEIQSLPVYHNNSLHRTERPLGIFLFGDEQERGEKVSNLSSNVYPYAMFIIRNYYYDSLFNNQDFEPRMVYMPNGFRTELGKACNHPENKIESKKLFMSFRGGKRGPRVPLVEKAAAIAQRLHLSISLQWTNGFAAGLPPKQFGLELEDSKFSLCPQGNSNETIRFYDAIQCHSIPVVREGAQFLNYFRKVENPLPFPVLNNWDEIETLAMLSDNEVAIMRDKTRLFFHHLQIHIEEEIKKKVTDRINEFYLEVE</sequence>
<proteinExistence type="predicted"/>
<protein>
    <recommendedName>
        <fullName evidence="2">RXYLT1 C-terminal domain-containing protein</fullName>
    </recommendedName>
</protein>
<dbReference type="EMBL" id="HBKR01026356">
    <property type="protein sequence ID" value="CAE2319099.1"/>
    <property type="molecule type" value="Transcribed_RNA"/>
</dbReference>
<feature type="domain" description="RXYLT1 C-terminal" evidence="2">
    <location>
        <begin position="239"/>
        <end position="279"/>
    </location>
</feature>
<accession>A0A7S4NZR4</accession>
<feature type="transmembrane region" description="Helical" evidence="1">
    <location>
        <begin position="12"/>
        <end position="37"/>
    </location>
</feature>
<dbReference type="InterPro" id="IPR057538">
    <property type="entry name" value="RXYLT1_C"/>
</dbReference>
<dbReference type="Pfam" id="PF24785">
    <property type="entry name" value="RXYLT1_C"/>
    <property type="match status" value="1"/>
</dbReference>
<keyword evidence="1" id="KW-1133">Transmembrane helix</keyword>
<keyword evidence="1" id="KW-0812">Transmembrane</keyword>
<evidence type="ECO:0000259" key="2">
    <source>
        <dbReference type="Pfam" id="PF24785"/>
    </source>
</evidence>
<organism evidence="3">
    <name type="scientific">Paramoeba aestuarina</name>
    <dbReference type="NCBI Taxonomy" id="180227"/>
    <lineage>
        <taxon>Eukaryota</taxon>
        <taxon>Amoebozoa</taxon>
        <taxon>Discosea</taxon>
        <taxon>Flabellinia</taxon>
        <taxon>Dactylopodida</taxon>
        <taxon>Paramoebidae</taxon>
        <taxon>Paramoeba</taxon>
    </lineage>
</organism>
<keyword evidence="1" id="KW-0472">Membrane</keyword>
<dbReference type="AlphaFoldDB" id="A0A7S4NZR4"/>
<gene>
    <name evidence="3" type="ORF">NAES01612_LOCUS17272</name>
</gene>
<reference evidence="3" key="1">
    <citation type="submission" date="2021-01" db="EMBL/GenBank/DDBJ databases">
        <authorList>
            <person name="Corre E."/>
            <person name="Pelletier E."/>
            <person name="Niang G."/>
            <person name="Scheremetjew M."/>
            <person name="Finn R."/>
            <person name="Kale V."/>
            <person name="Holt S."/>
            <person name="Cochrane G."/>
            <person name="Meng A."/>
            <person name="Brown T."/>
            <person name="Cohen L."/>
        </authorList>
    </citation>
    <scope>NUCLEOTIDE SEQUENCE</scope>
    <source>
        <strain evidence="3">SoJaBio B1-5/56/2</strain>
    </source>
</reference>
<name>A0A7S4NZR4_9EUKA</name>
<evidence type="ECO:0000313" key="3">
    <source>
        <dbReference type="EMBL" id="CAE2319099.1"/>
    </source>
</evidence>